<sequence length="41" mass="5008">DYTAEPAQLIRMAYAPWVMLFLVFFTFLAYMLKKNYFKDIH</sequence>
<feature type="non-terminal residue" evidence="2">
    <location>
        <position position="1"/>
    </location>
</feature>
<keyword evidence="1" id="KW-0472">Membrane</keyword>
<name>A0A3B0UYW9_9ZZZZ</name>
<evidence type="ECO:0000256" key="1">
    <source>
        <dbReference type="SAM" id="Phobius"/>
    </source>
</evidence>
<keyword evidence="1" id="KW-0812">Transmembrane</keyword>
<accession>A0A3B0UYW9</accession>
<dbReference type="AlphaFoldDB" id="A0A3B0UYW9"/>
<reference evidence="2" key="1">
    <citation type="submission" date="2018-06" db="EMBL/GenBank/DDBJ databases">
        <authorList>
            <person name="Zhirakovskaya E."/>
        </authorList>
    </citation>
    <scope>NUCLEOTIDE SEQUENCE</scope>
</reference>
<evidence type="ECO:0000313" key="2">
    <source>
        <dbReference type="EMBL" id="VAW33870.1"/>
    </source>
</evidence>
<protein>
    <submittedName>
        <fullName evidence="2">Uncharacterized protein</fullName>
    </submittedName>
</protein>
<organism evidence="2">
    <name type="scientific">hydrothermal vent metagenome</name>
    <dbReference type="NCBI Taxonomy" id="652676"/>
    <lineage>
        <taxon>unclassified sequences</taxon>
        <taxon>metagenomes</taxon>
        <taxon>ecological metagenomes</taxon>
    </lineage>
</organism>
<proteinExistence type="predicted"/>
<keyword evidence="1" id="KW-1133">Transmembrane helix</keyword>
<gene>
    <name evidence="2" type="ORF">MNBD_GAMMA01-1171</name>
</gene>
<dbReference type="EMBL" id="UOEW01000046">
    <property type="protein sequence ID" value="VAW33870.1"/>
    <property type="molecule type" value="Genomic_DNA"/>
</dbReference>
<feature type="transmembrane region" description="Helical" evidence="1">
    <location>
        <begin position="12"/>
        <end position="32"/>
    </location>
</feature>